<accession>A0A554W8F2</accession>
<evidence type="ECO:0000256" key="2">
    <source>
        <dbReference type="ARBA" id="ARBA00010742"/>
    </source>
</evidence>
<feature type="chain" id="PRO_5021971583" evidence="4">
    <location>
        <begin position="23"/>
        <end position="329"/>
    </location>
</feature>
<dbReference type="Gene3D" id="3.40.190.10">
    <property type="entry name" value="Periplasmic binding protein-like II"/>
    <property type="match status" value="2"/>
</dbReference>
<dbReference type="Pfam" id="PF09084">
    <property type="entry name" value="NMT1"/>
    <property type="match status" value="1"/>
</dbReference>
<dbReference type="OrthoDB" id="9815602at2"/>
<dbReference type="Proteomes" id="UP000315736">
    <property type="component" value="Unassembled WGS sequence"/>
</dbReference>
<name>A0A554W8F2_9BURK</name>
<proteinExistence type="inferred from homology"/>
<dbReference type="PANTHER" id="PTHR30024:SF47">
    <property type="entry name" value="TAURINE-BINDING PERIPLASMIC PROTEIN"/>
    <property type="match status" value="1"/>
</dbReference>
<dbReference type="PROSITE" id="PS51257">
    <property type="entry name" value="PROKAR_LIPOPROTEIN"/>
    <property type="match status" value="1"/>
</dbReference>
<dbReference type="AlphaFoldDB" id="A0A554W8F2"/>
<comment type="similarity">
    <text evidence="2">Belongs to the bacterial solute-binding protein SsuA/TauA family.</text>
</comment>
<evidence type="ECO:0000313" key="6">
    <source>
        <dbReference type="EMBL" id="TSE19853.1"/>
    </source>
</evidence>
<dbReference type="InterPro" id="IPR006311">
    <property type="entry name" value="TAT_signal"/>
</dbReference>
<dbReference type="GO" id="GO:0042597">
    <property type="term" value="C:periplasmic space"/>
    <property type="evidence" value="ECO:0007669"/>
    <property type="project" value="UniProtKB-SubCell"/>
</dbReference>
<evidence type="ECO:0000256" key="4">
    <source>
        <dbReference type="SAM" id="SignalP"/>
    </source>
</evidence>
<keyword evidence="7" id="KW-1185">Reference proteome</keyword>
<sequence length="329" mass="35740">MNLQRRAWLRCVALGGSAAGLAAALSGCGREPALTVAYHPWPGYAPLHLADSLGWWDDGQLRSLPTASATASHAALAEGRAQVAALTLDEVLLAHAQGLALRVVGLLNLSHGADVVLARAGFEHPARWRGARLGREAGALGELMALSWLEYADLGVHDVQMLTVRPDEHERAFMDGSVDLLVTYEPVATRLRALGARRLFDSSQLPAQRPIADVLAAHTGALRRQPRALRRLLRHTFQAQSHLLKLPVDARLRLAPWLGVAPAQVMATFRGLRLTRWHDNRHWLMGHPAPLQQAAESLARFLFGVGLLPHPRVAPELISPDALPAQDPP</sequence>
<dbReference type="PANTHER" id="PTHR30024">
    <property type="entry name" value="ALIPHATIC SULFONATES-BINDING PROTEIN-RELATED"/>
    <property type="match status" value="1"/>
</dbReference>
<dbReference type="InterPro" id="IPR015168">
    <property type="entry name" value="SsuA/THI5"/>
</dbReference>
<protein>
    <submittedName>
        <fullName evidence="6">ABC transporter, substrate-binding protein, aliphatic sulfonates family</fullName>
    </submittedName>
</protein>
<comment type="caution">
    <text evidence="6">The sequence shown here is derived from an EMBL/GenBank/DDBJ whole genome shotgun (WGS) entry which is preliminary data.</text>
</comment>
<evidence type="ECO:0000256" key="3">
    <source>
        <dbReference type="ARBA" id="ARBA00022729"/>
    </source>
</evidence>
<comment type="subcellular location">
    <subcellularLocation>
        <location evidence="1">Periplasm</location>
    </subcellularLocation>
</comment>
<reference evidence="6 7" key="1">
    <citation type="submission" date="2019-07" db="EMBL/GenBank/DDBJ databases">
        <title>Tepidimonas alkaliphilus YIM 72238 draft genome.</title>
        <authorList>
            <person name="Da Costa M.S."/>
            <person name="Froufe H.J.C."/>
            <person name="Egas C."/>
            <person name="Albuquerque L."/>
        </authorList>
    </citation>
    <scope>NUCLEOTIDE SEQUENCE [LARGE SCALE GENOMIC DNA]</scope>
    <source>
        <strain evidence="6 7">YIM 72238</strain>
    </source>
</reference>
<evidence type="ECO:0000313" key="7">
    <source>
        <dbReference type="Proteomes" id="UP000315736"/>
    </source>
</evidence>
<evidence type="ECO:0000259" key="5">
    <source>
        <dbReference type="Pfam" id="PF09084"/>
    </source>
</evidence>
<keyword evidence="3 4" id="KW-0732">Signal</keyword>
<dbReference type="EMBL" id="VJNB01000005">
    <property type="protein sequence ID" value="TSE19853.1"/>
    <property type="molecule type" value="Genomic_DNA"/>
</dbReference>
<feature type="domain" description="SsuA/THI5-like" evidence="5">
    <location>
        <begin position="42"/>
        <end position="249"/>
    </location>
</feature>
<dbReference type="SUPFAM" id="SSF53850">
    <property type="entry name" value="Periplasmic binding protein-like II"/>
    <property type="match status" value="1"/>
</dbReference>
<dbReference type="PROSITE" id="PS51318">
    <property type="entry name" value="TAT"/>
    <property type="match status" value="1"/>
</dbReference>
<feature type="signal peptide" evidence="4">
    <location>
        <begin position="1"/>
        <end position="22"/>
    </location>
</feature>
<evidence type="ECO:0000256" key="1">
    <source>
        <dbReference type="ARBA" id="ARBA00004418"/>
    </source>
</evidence>
<dbReference type="RefSeq" id="WP_143890225.1">
    <property type="nucleotide sequence ID" value="NZ_VJNB01000005.1"/>
</dbReference>
<organism evidence="6 7">
    <name type="scientific">Tepidimonas alkaliphilus</name>
    <dbReference type="NCBI Taxonomy" id="2588942"/>
    <lineage>
        <taxon>Bacteria</taxon>
        <taxon>Pseudomonadati</taxon>
        <taxon>Pseudomonadota</taxon>
        <taxon>Betaproteobacteria</taxon>
        <taxon>Burkholderiales</taxon>
        <taxon>Tepidimonas</taxon>
    </lineage>
</organism>
<gene>
    <name evidence="6" type="ORF">Talka_01201</name>
</gene>